<name>A0A6J5BF45_9BURK</name>
<feature type="transmembrane region" description="Helical" evidence="6">
    <location>
        <begin position="368"/>
        <end position="389"/>
    </location>
</feature>
<dbReference type="AlphaFoldDB" id="A0A6J5BF45"/>
<dbReference type="Proteomes" id="UP000507979">
    <property type="component" value="Unassembled WGS sequence"/>
</dbReference>
<evidence type="ECO:0000256" key="5">
    <source>
        <dbReference type="ARBA" id="ARBA00023136"/>
    </source>
</evidence>
<dbReference type="InterPro" id="IPR011701">
    <property type="entry name" value="MFS"/>
</dbReference>
<feature type="transmembrane region" description="Helical" evidence="6">
    <location>
        <begin position="244"/>
        <end position="266"/>
    </location>
</feature>
<evidence type="ECO:0000256" key="6">
    <source>
        <dbReference type="SAM" id="Phobius"/>
    </source>
</evidence>
<evidence type="ECO:0000256" key="3">
    <source>
        <dbReference type="ARBA" id="ARBA00022692"/>
    </source>
</evidence>
<keyword evidence="5 6" id="KW-0472">Membrane</keyword>
<evidence type="ECO:0000256" key="1">
    <source>
        <dbReference type="ARBA" id="ARBA00004141"/>
    </source>
</evidence>
<protein>
    <recommendedName>
        <fullName evidence="9">MFS transporter</fullName>
    </recommendedName>
</protein>
<feature type="transmembrane region" description="Helical" evidence="6">
    <location>
        <begin position="44"/>
        <end position="63"/>
    </location>
</feature>
<dbReference type="InterPro" id="IPR036259">
    <property type="entry name" value="MFS_trans_sf"/>
</dbReference>
<dbReference type="RefSeq" id="WP_054428786.1">
    <property type="nucleotide sequence ID" value="NZ_CADIJR010000082.1"/>
</dbReference>
<feature type="transmembrane region" description="Helical" evidence="6">
    <location>
        <begin position="136"/>
        <end position="157"/>
    </location>
</feature>
<dbReference type="Pfam" id="PF07690">
    <property type="entry name" value="MFS_1"/>
    <property type="match status" value="1"/>
</dbReference>
<feature type="transmembrane region" description="Helical" evidence="6">
    <location>
        <begin position="100"/>
        <end position="124"/>
    </location>
</feature>
<evidence type="ECO:0000256" key="2">
    <source>
        <dbReference type="ARBA" id="ARBA00022448"/>
    </source>
</evidence>
<reference evidence="7 8" key="1">
    <citation type="submission" date="2020-04" db="EMBL/GenBank/DDBJ databases">
        <authorList>
            <person name="De Canck E."/>
        </authorList>
    </citation>
    <scope>NUCLEOTIDE SEQUENCE [LARGE SCALE GENOMIC DNA]</scope>
    <source>
        <strain evidence="7 8">LMG 26845</strain>
    </source>
</reference>
<keyword evidence="8" id="KW-1185">Reference proteome</keyword>
<keyword evidence="3 6" id="KW-0812">Transmembrane</keyword>
<organism evidence="7 8">
    <name type="scientific">Achromobacter insuavis</name>
    <dbReference type="NCBI Taxonomy" id="1287735"/>
    <lineage>
        <taxon>Bacteria</taxon>
        <taxon>Pseudomonadati</taxon>
        <taxon>Pseudomonadota</taxon>
        <taxon>Betaproteobacteria</taxon>
        <taxon>Burkholderiales</taxon>
        <taxon>Alcaligenaceae</taxon>
        <taxon>Achromobacter</taxon>
    </lineage>
</organism>
<dbReference type="SUPFAM" id="SSF103473">
    <property type="entry name" value="MFS general substrate transporter"/>
    <property type="match status" value="1"/>
</dbReference>
<evidence type="ECO:0008006" key="9">
    <source>
        <dbReference type="Google" id="ProtNLM"/>
    </source>
</evidence>
<keyword evidence="2" id="KW-0813">Transport</keyword>
<dbReference type="PANTHER" id="PTHR12778">
    <property type="entry name" value="SOLUTE CARRIER FAMILY 33 ACETYL-COA TRANSPORTER -RELATED"/>
    <property type="match status" value="1"/>
</dbReference>
<evidence type="ECO:0000256" key="4">
    <source>
        <dbReference type="ARBA" id="ARBA00022989"/>
    </source>
</evidence>
<feature type="transmembrane region" description="Helical" evidence="6">
    <location>
        <begin position="7"/>
        <end position="32"/>
    </location>
</feature>
<accession>A0A6J5BF45</accession>
<gene>
    <name evidence="7" type="ORF">LMG26845_05260</name>
</gene>
<keyword evidence="4 6" id="KW-1133">Transmembrane helix</keyword>
<dbReference type="Gene3D" id="1.20.1250.20">
    <property type="entry name" value="MFS general substrate transporter like domains"/>
    <property type="match status" value="1"/>
</dbReference>
<feature type="transmembrane region" description="Helical" evidence="6">
    <location>
        <begin position="215"/>
        <end position="238"/>
    </location>
</feature>
<dbReference type="EMBL" id="CADIJR010000082">
    <property type="protein sequence ID" value="CAB3701435.1"/>
    <property type="molecule type" value="Genomic_DNA"/>
</dbReference>
<evidence type="ECO:0000313" key="8">
    <source>
        <dbReference type="Proteomes" id="UP000507979"/>
    </source>
</evidence>
<comment type="subcellular location">
    <subcellularLocation>
        <location evidence="1">Membrane</location>
        <topology evidence="1">Multi-pass membrane protein</topology>
    </subcellularLocation>
</comment>
<dbReference type="GO" id="GO:0016020">
    <property type="term" value="C:membrane"/>
    <property type="evidence" value="ECO:0007669"/>
    <property type="project" value="UniProtKB-SubCell"/>
</dbReference>
<feature type="transmembrane region" description="Helical" evidence="6">
    <location>
        <begin position="75"/>
        <end position="94"/>
    </location>
</feature>
<dbReference type="InterPro" id="IPR004752">
    <property type="entry name" value="AmpG_permease/AT-1"/>
</dbReference>
<evidence type="ECO:0000313" key="7">
    <source>
        <dbReference type="EMBL" id="CAB3701435.1"/>
    </source>
</evidence>
<feature type="transmembrane region" description="Helical" evidence="6">
    <location>
        <begin position="163"/>
        <end position="183"/>
    </location>
</feature>
<dbReference type="PANTHER" id="PTHR12778:SF10">
    <property type="entry name" value="MAJOR FACILITATOR SUPERFAMILY DOMAIN-CONTAINING PROTEIN 3"/>
    <property type="match status" value="1"/>
</dbReference>
<dbReference type="GeneID" id="92901152"/>
<feature type="transmembrane region" description="Helical" evidence="6">
    <location>
        <begin position="304"/>
        <end position="329"/>
    </location>
</feature>
<sequence length="395" mass="41918">MQSRRTWTLLASLYSTQFLGLMFFVVAMVAILREAGASLDTIGLIYLLGMTWPLKALWAPWIDRHATGLRGHYRGWLLLTQAGMVLCLAVIGMLDLRADFAAIYLLCLATALLSCTQDIALDGLACRLLGAAERGLGNGLQIAAGLIGNLVGGGVMLMLYPTLGWQGCCLVLAALTSVSWLQLLGYREPDWPRAAGPVSHRRLFTFWRGAARKRWLLLLVLYPAASSLAYAVIMPALIDSGWTLDGIGLVVNVVGSVAGLATALAYGRLLRRMARPRAMRVAAVLQLLGIAGLAWPALGWGPPAAAGALVVLYFLLYTPAATVLATLMMDHASPESPATDYTVQASLSHFLSMGLSSVGAMLAGRIGYGGVIATSVALAALALVAAVRWTPREAA</sequence>
<dbReference type="GO" id="GO:0022857">
    <property type="term" value="F:transmembrane transporter activity"/>
    <property type="evidence" value="ECO:0007669"/>
    <property type="project" value="InterPro"/>
</dbReference>
<feature type="transmembrane region" description="Helical" evidence="6">
    <location>
        <begin position="278"/>
        <end position="298"/>
    </location>
</feature>
<proteinExistence type="predicted"/>